<accession>A0AA35XSY8</accession>
<dbReference type="Proteomes" id="UP001158598">
    <property type="component" value="Chromosome"/>
</dbReference>
<dbReference type="AlphaFoldDB" id="A0AA35XSY8"/>
<evidence type="ECO:0000313" key="3">
    <source>
        <dbReference type="Proteomes" id="UP001158598"/>
    </source>
</evidence>
<gene>
    <name evidence="2" type="ORF">MCNOR_0857</name>
</gene>
<evidence type="ECO:0000313" key="2">
    <source>
        <dbReference type="EMBL" id="CAI8762166.1"/>
    </source>
</evidence>
<proteinExistence type="predicted"/>
<organism evidence="2 3">
    <name type="scientific">Methylococcus capsulatus</name>
    <dbReference type="NCBI Taxonomy" id="414"/>
    <lineage>
        <taxon>Bacteria</taxon>
        <taxon>Pseudomonadati</taxon>
        <taxon>Pseudomonadota</taxon>
        <taxon>Gammaproteobacteria</taxon>
        <taxon>Methylococcales</taxon>
        <taxon>Methylococcaceae</taxon>
        <taxon>Methylococcus</taxon>
    </lineage>
</organism>
<dbReference type="AntiFam" id="ANF00011">
    <property type="entry name" value="tRNA translation"/>
</dbReference>
<evidence type="ECO:0000256" key="1">
    <source>
        <dbReference type="SAM" id="MobiDB-lite"/>
    </source>
</evidence>
<feature type="compositionally biased region" description="Polar residues" evidence="1">
    <location>
        <begin position="12"/>
        <end position="23"/>
    </location>
</feature>
<name>A0AA35XSY8_METCP</name>
<dbReference type="AntiFam" id="ANF00014">
    <property type="entry name" value="tRNA translation"/>
</dbReference>
<dbReference type="EMBL" id="OX458332">
    <property type="protein sequence ID" value="CAI8762166.1"/>
    <property type="molecule type" value="Genomic_DNA"/>
</dbReference>
<protein>
    <submittedName>
        <fullName evidence="2">Uncharacterized protein</fullName>
    </submittedName>
</protein>
<sequence length="63" mass="7010">MTRGWGDRWGSNPRQPESQSGTLPTELRSPLKLARLAGLEPATLGLEGRCSIRLSYKRLNWSG</sequence>
<feature type="region of interest" description="Disordered" evidence="1">
    <location>
        <begin position="1"/>
        <end position="27"/>
    </location>
</feature>
<reference evidence="2" key="1">
    <citation type="submission" date="2023-03" db="EMBL/GenBank/DDBJ databases">
        <authorList>
            <person name="Pearce D."/>
        </authorList>
    </citation>
    <scope>NUCLEOTIDE SEQUENCE</scope>
    <source>
        <strain evidence="2">Mc</strain>
    </source>
</reference>